<evidence type="ECO:0000313" key="3">
    <source>
        <dbReference type="Proteomes" id="UP000057158"/>
    </source>
</evidence>
<gene>
    <name evidence="2" type="ORF">DSOUD_1226</name>
</gene>
<dbReference type="SUPFAM" id="SSF54637">
    <property type="entry name" value="Thioesterase/thiol ester dehydrase-isomerase"/>
    <property type="match status" value="1"/>
</dbReference>
<organism evidence="2 3">
    <name type="scientific">Desulfuromonas soudanensis</name>
    <dbReference type="NCBI Taxonomy" id="1603606"/>
    <lineage>
        <taxon>Bacteria</taxon>
        <taxon>Pseudomonadati</taxon>
        <taxon>Thermodesulfobacteriota</taxon>
        <taxon>Desulfuromonadia</taxon>
        <taxon>Desulfuromonadales</taxon>
        <taxon>Desulfuromonadaceae</taxon>
        <taxon>Desulfuromonas</taxon>
    </lineage>
</organism>
<dbReference type="InterPro" id="IPR029069">
    <property type="entry name" value="HotDog_dom_sf"/>
</dbReference>
<dbReference type="PATRIC" id="fig|1603606.3.peg.1341"/>
<dbReference type="OrthoDB" id="9772788at2"/>
<reference evidence="2 3" key="1">
    <citation type="submission" date="2015-07" db="EMBL/GenBank/DDBJ databases">
        <title>Isolation and Genomic Characterization of a Novel Halophilic Metal-Reducing Deltaproteobacterium from the Deep Subsurface.</title>
        <authorList>
            <person name="Badalamenti J.P."/>
            <person name="Summers Z.M."/>
            <person name="Gralnick J.A."/>
            <person name="Bond D.R."/>
        </authorList>
    </citation>
    <scope>NUCLEOTIDE SEQUENCE [LARGE SCALE GENOMIC DNA]</scope>
    <source>
        <strain evidence="2 3">WTL</strain>
    </source>
</reference>
<dbReference type="Gene3D" id="3.10.129.10">
    <property type="entry name" value="Hotdog Thioesterase"/>
    <property type="match status" value="1"/>
</dbReference>
<dbReference type="RefSeq" id="WP_053550160.1">
    <property type="nucleotide sequence ID" value="NZ_CP010802.1"/>
</dbReference>
<sequence length="127" mass="13400">MGIKRAIDAAALAAPRRQEGGELLGRYSFPADFPGFAGHFPGAPIVPAVVQIRTVQALFEMDGGRSTTLLGVENAKFLLQLQPEEEIEVSCRERSGGLEPVVEGKLKVQGALAASFVLRLAAAGETP</sequence>
<protein>
    <submittedName>
        <fullName evidence="2">3-hydroxymyristoyl/3-hydroxydecanoyl-(Acyl carrier protein) dehydratase</fullName>
    </submittedName>
</protein>
<feature type="domain" description="ApeI dehydratase-like" evidence="1">
    <location>
        <begin position="19"/>
        <end position="93"/>
    </location>
</feature>
<dbReference type="Pfam" id="PF22818">
    <property type="entry name" value="ApeI-like"/>
    <property type="match status" value="1"/>
</dbReference>
<dbReference type="InterPro" id="IPR054545">
    <property type="entry name" value="ApeI-like"/>
</dbReference>
<dbReference type="KEGG" id="des:DSOUD_1226"/>
<dbReference type="STRING" id="1603606.DSOUD_1226"/>
<dbReference type="Proteomes" id="UP000057158">
    <property type="component" value="Chromosome"/>
</dbReference>
<dbReference type="EMBL" id="CP010802">
    <property type="protein sequence ID" value="ALC16007.1"/>
    <property type="molecule type" value="Genomic_DNA"/>
</dbReference>
<dbReference type="AlphaFoldDB" id="A0A0M4DH01"/>
<accession>A0A0M4DH01</accession>
<evidence type="ECO:0000313" key="2">
    <source>
        <dbReference type="EMBL" id="ALC16007.1"/>
    </source>
</evidence>
<keyword evidence="3" id="KW-1185">Reference proteome</keyword>
<proteinExistence type="predicted"/>
<evidence type="ECO:0000259" key="1">
    <source>
        <dbReference type="Pfam" id="PF22818"/>
    </source>
</evidence>
<name>A0A0M4DH01_9BACT</name>